<organism evidence="1">
    <name type="scientific">Hydatigena taeniaeformis</name>
    <name type="common">Feline tapeworm</name>
    <name type="synonym">Taenia taeniaeformis</name>
    <dbReference type="NCBI Taxonomy" id="6205"/>
    <lineage>
        <taxon>Eukaryota</taxon>
        <taxon>Metazoa</taxon>
        <taxon>Spiralia</taxon>
        <taxon>Lophotrochozoa</taxon>
        <taxon>Platyhelminthes</taxon>
        <taxon>Cestoda</taxon>
        <taxon>Eucestoda</taxon>
        <taxon>Cyclophyllidea</taxon>
        <taxon>Taeniidae</taxon>
        <taxon>Hydatigera</taxon>
    </lineage>
</organism>
<reference evidence="1" key="1">
    <citation type="submission" date="2017-02" db="UniProtKB">
        <authorList>
            <consortium name="WormBaseParasite"/>
        </authorList>
    </citation>
    <scope>IDENTIFICATION</scope>
</reference>
<dbReference type="AlphaFoldDB" id="A0A0R3WRL2"/>
<proteinExistence type="predicted"/>
<name>A0A0R3WRL2_HYDTA</name>
<sequence length="379" mass="42456">LIRLIHRKKLVLSDPEQQPKLIIFSASSADVKEIPREINTSAIRGISLLCDCIRKDPTGNTWHSCTYRFGCRPGRRSTTDQLCASGNDDLYILVLHKSLLWYQKRLKIAFLVKLSNGSLSMFFLPPSLCYQLPLGGDGEAGTSRRKMTASTMMNQGCVYSAKALPVTAMASDARLTRAACKLWSSLADSLRRNEQLAQFVALNDAPNELNLFLLKRTPKFQLVLEMTAFSETTVLSPYSFPSGSLIAERILASNQDIQNDNEDRRLSTVFVVLVESAHCQDAVCLVFCSTDAVTPLTLLISSDHLYPWVTLAYGHHWSYRVRVSIFGAIVDHVKYTKSACSSATEFDYRYNATMTAEPGWRKGVIVHKRITVLNLLFGW</sequence>
<protein>
    <submittedName>
        <fullName evidence="1">Protein Wnt</fullName>
    </submittedName>
</protein>
<evidence type="ECO:0000313" key="1">
    <source>
        <dbReference type="WBParaSite" id="TTAC_0000340201-mRNA-1"/>
    </source>
</evidence>
<dbReference type="STRING" id="6205.A0A0R3WRL2"/>
<dbReference type="WBParaSite" id="TTAC_0000340201-mRNA-1">
    <property type="protein sequence ID" value="TTAC_0000340201-mRNA-1"/>
    <property type="gene ID" value="TTAC_0000340201"/>
</dbReference>
<accession>A0A0R3WRL2</accession>